<evidence type="ECO:0000259" key="9">
    <source>
        <dbReference type="PROSITE" id="PS50089"/>
    </source>
</evidence>
<feature type="region of interest" description="Disordered" evidence="8">
    <location>
        <begin position="267"/>
        <end position="317"/>
    </location>
</feature>
<dbReference type="GO" id="GO:0048284">
    <property type="term" value="P:organelle fusion"/>
    <property type="evidence" value="ECO:0007669"/>
    <property type="project" value="TreeGrafter"/>
</dbReference>
<feature type="compositionally biased region" description="Basic and acidic residues" evidence="8">
    <location>
        <begin position="286"/>
        <end position="296"/>
    </location>
</feature>
<feature type="coiled-coil region" evidence="7">
    <location>
        <begin position="94"/>
        <end position="128"/>
    </location>
</feature>
<dbReference type="Proteomes" id="UP001153714">
    <property type="component" value="Chromosome 2"/>
</dbReference>
<dbReference type="InterPro" id="IPR001841">
    <property type="entry name" value="Znf_RING"/>
</dbReference>
<dbReference type="AlphaFoldDB" id="A0A9N9R3K3"/>
<keyword evidence="7" id="KW-0175">Coiled coil</keyword>
<dbReference type="PANTHER" id="PTHR23323:SF24">
    <property type="entry name" value="VACUOLAR PROTEIN SORTING-ASSOCIATED PROTEIN 11 HOMOLOG"/>
    <property type="match status" value="1"/>
</dbReference>
<dbReference type="InterPro" id="IPR013083">
    <property type="entry name" value="Znf_RING/FYVE/PHD"/>
</dbReference>
<evidence type="ECO:0000313" key="10">
    <source>
        <dbReference type="EMBL" id="CAG9788599.1"/>
    </source>
</evidence>
<organism evidence="10 11">
    <name type="scientific">Diatraea saccharalis</name>
    <name type="common">sugarcane borer</name>
    <dbReference type="NCBI Taxonomy" id="40085"/>
    <lineage>
        <taxon>Eukaryota</taxon>
        <taxon>Metazoa</taxon>
        <taxon>Ecdysozoa</taxon>
        <taxon>Arthropoda</taxon>
        <taxon>Hexapoda</taxon>
        <taxon>Insecta</taxon>
        <taxon>Pterygota</taxon>
        <taxon>Neoptera</taxon>
        <taxon>Endopterygota</taxon>
        <taxon>Lepidoptera</taxon>
        <taxon>Glossata</taxon>
        <taxon>Ditrysia</taxon>
        <taxon>Pyraloidea</taxon>
        <taxon>Crambidae</taxon>
        <taxon>Crambinae</taxon>
        <taxon>Diatraea</taxon>
    </lineage>
</organism>
<dbReference type="OrthoDB" id="26184at2759"/>
<feature type="domain" description="RING-type" evidence="9">
    <location>
        <begin position="137"/>
        <end position="175"/>
    </location>
</feature>
<feature type="region of interest" description="Disordered" evidence="8">
    <location>
        <begin position="224"/>
        <end position="252"/>
    </location>
</feature>
<evidence type="ECO:0000256" key="8">
    <source>
        <dbReference type="SAM" id="MobiDB-lite"/>
    </source>
</evidence>
<evidence type="ECO:0000256" key="5">
    <source>
        <dbReference type="ARBA" id="ARBA00023136"/>
    </source>
</evidence>
<dbReference type="SUPFAM" id="SSF57850">
    <property type="entry name" value="RING/U-box"/>
    <property type="match status" value="1"/>
</dbReference>
<dbReference type="EMBL" id="OU893333">
    <property type="protein sequence ID" value="CAG9788599.1"/>
    <property type="molecule type" value="Genomic_DNA"/>
</dbReference>
<dbReference type="GO" id="GO:0031902">
    <property type="term" value="C:late endosome membrane"/>
    <property type="evidence" value="ECO:0007669"/>
    <property type="project" value="UniProtKB-SubCell"/>
</dbReference>
<evidence type="ECO:0000313" key="11">
    <source>
        <dbReference type="Proteomes" id="UP001153714"/>
    </source>
</evidence>
<dbReference type="CDD" id="cd16688">
    <property type="entry name" value="RING-H2_Vps11"/>
    <property type="match status" value="1"/>
</dbReference>
<evidence type="ECO:0000256" key="4">
    <source>
        <dbReference type="ARBA" id="ARBA00022833"/>
    </source>
</evidence>
<sequence>MLPCGMRRWRAQVALHMRSGDAEGALAACRRRGGVCPRLWLDVLWWPPPPACLPELLHVIDSQKLLSPILVVDCLTSTPTYTLGDVRKYLMDVLKSESDVINREQELAEKYRSESEKMKAQIQRIQHEPVTFQSSRCAVCNRPLELPTVHFLCQHSFHQHCFQSYSESECECPTCAPSGRRPPQPQHAAEAMHARLRTDHDPYAVVSEYYGRGLFNKLTVVTGSHETPPASAPAPAPAPAAAPAPAPAQTYGPGAEAKLRLQEGHSKLVSTNSSKPGSGVVPVPEGRMRANERVLEQQRYSSSLEANLNRLEPIRQK</sequence>
<dbReference type="Gene3D" id="3.30.40.10">
    <property type="entry name" value="Zinc/RING finger domain, C3HC4 (zinc finger)"/>
    <property type="match status" value="1"/>
</dbReference>
<protein>
    <recommendedName>
        <fullName evidence="9">RING-type domain-containing protein</fullName>
    </recommendedName>
</protein>
<evidence type="ECO:0000256" key="2">
    <source>
        <dbReference type="ARBA" id="ARBA00022723"/>
    </source>
</evidence>
<keyword evidence="4" id="KW-0862">Zinc</keyword>
<evidence type="ECO:0000256" key="1">
    <source>
        <dbReference type="ARBA" id="ARBA00004492"/>
    </source>
</evidence>
<keyword evidence="3 6" id="KW-0863">Zinc-finger</keyword>
<keyword evidence="2" id="KW-0479">Metal-binding</keyword>
<dbReference type="GO" id="GO:0007032">
    <property type="term" value="P:endosome organization"/>
    <property type="evidence" value="ECO:0007669"/>
    <property type="project" value="TreeGrafter"/>
</dbReference>
<keyword evidence="5" id="KW-0472">Membrane</keyword>
<dbReference type="GO" id="GO:0030674">
    <property type="term" value="F:protein-macromolecule adaptor activity"/>
    <property type="evidence" value="ECO:0007669"/>
    <property type="project" value="TreeGrafter"/>
</dbReference>
<dbReference type="GO" id="GO:0008270">
    <property type="term" value="F:zinc ion binding"/>
    <property type="evidence" value="ECO:0007669"/>
    <property type="project" value="UniProtKB-KW"/>
</dbReference>
<keyword evidence="11" id="KW-1185">Reference proteome</keyword>
<dbReference type="GO" id="GO:0030897">
    <property type="term" value="C:HOPS complex"/>
    <property type="evidence" value="ECO:0007669"/>
    <property type="project" value="TreeGrafter"/>
</dbReference>
<reference evidence="10" key="1">
    <citation type="submission" date="2021-12" db="EMBL/GenBank/DDBJ databases">
        <authorList>
            <person name="King R."/>
        </authorList>
    </citation>
    <scope>NUCLEOTIDE SEQUENCE</scope>
</reference>
<evidence type="ECO:0000256" key="7">
    <source>
        <dbReference type="SAM" id="Coils"/>
    </source>
</evidence>
<reference evidence="10" key="2">
    <citation type="submission" date="2022-10" db="EMBL/GenBank/DDBJ databases">
        <authorList>
            <consortium name="ENA_rothamsted_submissions"/>
            <consortium name="culmorum"/>
            <person name="King R."/>
        </authorList>
    </citation>
    <scope>NUCLEOTIDE SEQUENCE</scope>
</reference>
<dbReference type="GO" id="GO:0007033">
    <property type="term" value="P:vacuole organization"/>
    <property type="evidence" value="ECO:0007669"/>
    <property type="project" value="TreeGrafter"/>
</dbReference>
<accession>A0A9N9R3K3</accession>
<dbReference type="PANTHER" id="PTHR23323">
    <property type="entry name" value="VACUOLAR PROTEIN SORTING-ASSOCIATED PROTEIN"/>
    <property type="match status" value="1"/>
</dbReference>
<dbReference type="GO" id="GO:0006904">
    <property type="term" value="P:vesicle docking involved in exocytosis"/>
    <property type="evidence" value="ECO:0007669"/>
    <property type="project" value="TreeGrafter"/>
</dbReference>
<gene>
    <name evidence="10" type="ORF">DIATSA_LOCUS6395</name>
</gene>
<feature type="compositionally biased region" description="Pro residues" evidence="8">
    <location>
        <begin position="230"/>
        <end position="246"/>
    </location>
</feature>
<proteinExistence type="predicted"/>
<dbReference type="PROSITE" id="PS50089">
    <property type="entry name" value="ZF_RING_2"/>
    <property type="match status" value="1"/>
</dbReference>
<evidence type="ECO:0000256" key="3">
    <source>
        <dbReference type="ARBA" id="ARBA00022771"/>
    </source>
</evidence>
<comment type="subcellular location">
    <subcellularLocation>
        <location evidence="1">Late endosome membrane</location>
        <topology evidence="1">Peripheral membrane protein</topology>
        <orientation evidence="1">Cytoplasmic side</orientation>
    </subcellularLocation>
</comment>
<evidence type="ECO:0000256" key="6">
    <source>
        <dbReference type="PROSITE-ProRule" id="PRU00175"/>
    </source>
</evidence>
<name>A0A9N9R3K3_9NEOP</name>